<evidence type="ECO:0000313" key="4">
    <source>
        <dbReference type="Proteomes" id="UP000317998"/>
    </source>
</evidence>
<keyword evidence="2" id="KW-0472">Membrane</keyword>
<sequence>MSTQRATRRRLDRDGGAPRREIDAVGMLTVYLVLLLAIPSGVTIGLLGTLGRPSLIWGLVLLAWWVISRLQARESELRPVSQPVSFAFMAFFVLVLVSFAAAMLRGQPDDQVSPALTALIRLLSWAGVLLVAVDGIRTLGDLTTMARRIGIGAGLLATLGLLQFVTGQALVDFFGTIPGLSLAGGLGERAGVVRSSGTAIHPLEYATALNAALPLVIAAAISRGFQAPHSRGGLRWWLPVALISVSSMVAVSRSAIIGFAVAVVSMIPALSPRSRIVAIGVGGVLGVAVFAAVPGLLTTTVGLFAGAADDPKHTVAHERPGACARIHVDIPCDRFRLRSLPAAVLHLRQPVGAHRHRAGRARRHRIRRFLRRRHRQRSPGEAGIRTAVAAPCACACRVDHQCGRSVRVLRRALVPDRGRMLFLLAGLCGSVRRITWESHPPAGPHMQAPPHASPTTRKGAAQ</sequence>
<gene>
    <name evidence="3" type="ORF">FB562_2611</name>
</gene>
<feature type="transmembrane region" description="Helical" evidence="2">
    <location>
        <begin position="84"/>
        <end position="104"/>
    </location>
</feature>
<feature type="transmembrane region" description="Helical" evidence="2">
    <location>
        <begin position="149"/>
        <end position="171"/>
    </location>
</feature>
<keyword evidence="2" id="KW-1133">Transmembrane helix</keyword>
<evidence type="ECO:0000256" key="2">
    <source>
        <dbReference type="SAM" id="Phobius"/>
    </source>
</evidence>
<name>A0A542Y1R3_9MICO</name>
<evidence type="ECO:0000256" key="1">
    <source>
        <dbReference type="SAM" id="MobiDB-lite"/>
    </source>
</evidence>
<protein>
    <recommendedName>
        <fullName evidence="5">O-antigen ligase-like membrane protein</fullName>
    </recommendedName>
</protein>
<feature type="transmembrane region" description="Helical" evidence="2">
    <location>
        <begin position="116"/>
        <end position="137"/>
    </location>
</feature>
<feature type="transmembrane region" description="Helical" evidence="2">
    <location>
        <begin position="276"/>
        <end position="297"/>
    </location>
</feature>
<dbReference type="AlphaFoldDB" id="A0A542Y1R3"/>
<dbReference type="RefSeq" id="WP_185740582.1">
    <property type="nucleotide sequence ID" value="NZ_VFOM01000004.1"/>
</dbReference>
<evidence type="ECO:0000313" key="3">
    <source>
        <dbReference type="EMBL" id="TQL42021.1"/>
    </source>
</evidence>
<dbReference type="Proteomes" id="UP000317998">
    <property type="component" value="Unassembled WGS sequence"/>
</dbReference>
<accession>A0A542Y1R3</accession>
<reference evidence="3 4" key="1">
    <citation type="submission" date="2019-06" db="EMBL/GenBank/DDBJ databases">
        <title>Sequencing the genomes of 1000 actinobacteria strains.</title>
        <authorList>
            <person name="Klenk H.-P."/>
        </authorList>
    </citation>
    <scope>NUCLEOTIDE SEQUENCE [LARGE SCALE GENOMIC DNA]</scope>
    <source>
        <strain evidence="3 4">DSM 26477</strain>
    </source>
</reference>
<feature type="transmembrane region" description="Helical" evidence="2">
    <location>
        <begin position="236"/>
        <end position="264"/>
    </location>
</feature>
<dbReference type="EMBL" id="VFOM01000004">
    <property type="protein sequence ID" value="TQL42021.1"/>
    <property type="molecule type" value="Genomic_DNA"/>
</dbReference>
<proteinExistence type="predicted"/>
<feature type="transmembrane region" description="Helical" evidence="2">
    <location>
        <begin position="54"/>
        <end position="72"/>
    </location>
</feature>
<organism evidence="3 4">
    <name type="scientific">Homoserinimonas aerilata</name>
    <dbReference type="NCBI Taxonomy" id="1162970"/>
    <lineage>
        <taxon>Bacteria</taxon>
        <taxon>Bacillati</taxon>
        <taxon>Actinomycetota</taxon>
        <taxon>Actinomycetes</taxon>
        <taxon>Micrococcales</taxon>
        <taxon>Microbacteriaceae</taxon>
        <taxon>Homoserinimonas</taxon>
    </lineage>
</organism>
<comment type="caution">
    <text evidence="3">The sequence shown here is derived from an EMBL/GenBank/DDBJ whole genome shotgun (WGS) entry which is preliminary data.</text>
</comment>
<feature type="region of interest" description="Disordered" evidence="1">
    <location>
        <begin position="438"/>
        <end position="462"/>
    </location>
</feature>
<keyword evidence="2" id="KW-0812">Transmembrane</keyword>
<keyword evidence="4" id="KW-1185">Reference proteome</keyword>
<feature type="transmembrane region" description="Helical" evidence="2">
    <location>
        <begin position="28"/>
        <end position="48"/>
    </location>
</feature>
<evidence type="ECO:0008006" key="5">
    <source>
        <dbReference type="Google" id="ProtNLM"/>
    </source>
</evidence>